<name>A0ABS1CV50_9PROT</name>
<keyword evidence="5" id="KW-1185">Reference proteome</keyword>
<dbReference type="EMBL" id="NRSG01000049">
    <property type="protein sequence ID" value="MBK1658395.1"/>
    <property type="molecule type" value="Genomic_DNA"/>
</dbReference>
<dbReference type="InterPro" id="IPR002821">
    <property type="entry name" value="Hydantoinase_A"/>
</dbReference>
<organism evidence="4 5">
    <name type="scientific">Paracraurococcus ruber</name>
    <dbReference type="NCBI Taxonomy" id="77675"/>
    <lineage>
        <taxon>Bacteria</taxon>
        <taxon>Pseudomonadati</taxon>
        <taxon>Pseudomonadota</taxon>
        <taxon>Alphaproteobacteria</taxon>
        <taxon>Acetobacterales</taxon>
        <taxon>Roseomonadaceae</taxon>
        <taxon>Paracraurococcus</taxon>
    </lineage>
</organism>
<protein>
    <submittedName>
        <fullName evidence="4">5-oxoprolinase</fullName>
    </submittedName>
</protein>
<dbReference type="InterPro" id="IPR043129">
    <property type="entry name" value="ATPase_NBD"/>
</dbReference>
<accession>A0ABS1CV50</accession>
<comment type="caution">
    <text evidence="4">The sequence shown here is derived from an EMBL/GenBank/DDBJ whole genome shotgun (WGS) entry which is preliminary data.</text>
</comment>
<sequence>MGYRIAVDTGGTFTDVVVLDPSGRLHIGKALTTPDRIFEGMQGALAVVAEALGMPAEALLAGSGTLIYGTTRATNAVVTRRTAKTAFLTTRGFKDTLTLKEGGKPGPHDYSYDYPDPYIPRRRSFEITERIGAGGEVVLPLDEVQARAVIATLRERGFEAVAVSLLWSIANPAHELRLGALLAEMLPGVPYTLSHQLVPILREYRRASATAIDASLKPLMQRHLREMAADLQAAGFAGDLLVSTSGGGCQAVEDLIARPIHTLKSGPAMAPVAGRAYAALEGLGGNAIVCDTGGTTFDVGLVRDGGLVYTRESWLGGRWLGDIIGTSTVDVRSIGAGGGSIAWVDAGGLLRVGPQSAGSVPGPACYGRGGDQPTVTDAALVLGYIDPAYFNGGRLRLDPAAGERVIAGLAARLGRTPDETAAAVMTIADELMIKAIGEITVNEGVNPRESVVVAGGGAAGFNIMPIARELGCGTVILPRLASALSACGMQHSDIVFEATRSRFTDSAGFDIAGVNRALEEIGAELAAFRAGLRGAVGAGARIKLLVEARYRAQVWELDTPLPAPRLAGPADVAALAEAFHQAHERVYAVRDEGSPVEFVNWKGRIAITLFAPPPPPASPAEPHDPVPDARRSAYFAGVGRAPVPVFRGDGLAPGARIAGPAIIEEPTTTIVVPPGLSAALSAAGNYILRCG</sequence>
<evidence type="ECO:0000259" key="2">
    <source>
        <dbReference type="Pfam" id="PF05378"/>
    </source>
</evidence>
<evidence type="ECO:0000313" key="4">
    <source>
        <dbReference type="EMBL" id="MBK1658395.1"/>
    </source>
</evidence>
<dbReference type="SUPFAM" id="SSF53067">
    <property type="entry name" value="Actin-like ATPase domain"/>
    <property type="match status" value="1"/>
</dbReference>
<dbReference type="InterPro" id="IPR049517">
    <property type="entry name" value="ACX-like_C"/>
</dbReference>
<feature type="domain" description="Hydantoinase A/oxoprolinase" evidence="1">
    <location>
        <begin position="206"/>
        <end position="496"/>
    </location>
</feature>
<gene>
    <name evidence="4" type="ORF">CKO45_09140</name>
</gene>
<dbReference type="InterPro" id="IPR008040">
    <property type="entry name" value="Hydant_A_N"/>
</dbReference>
<dbReference type="RefSeq" id="WP_133219918.1">
    <property type="nucleotide sequence ID" value="NZ_NRSG01000049.1"/>
</dbReference>
<dbReference type="Pfam" id="PF19278">
    <property type="entry name" value="Hydant_A_C"/>
    <property type="match status" value="1"/>
</dbReference>
<dbReference type="Proteomes" id="UP000697995">
    <property type="component" value="Unassembled WGS sequence"/>
</dbReference>
<dbReference type="PANTHER" id="PTHR11365">
    <property type="entry name" value="5-OXOPROLINASE RELATED"/>
    <property type="match status" value="1"/>
</dbReference>
<evidence type="ECO:0000259" key="3">
    <source>
        <dbReference type="Pfam" id="PF19278"/>
    </source>
</evidence>
<evidence type="ECO:0000259" key="1">
    <source>
        <dbReference type="Pfam" id="PF01968"/>
    </source>
</evidence>
<dbReference type="Pfam" id="PF01968">
    <property type="entry name" value="Hydantoinase_A"/>
    <property type="match status" value="1"/>
</dbReference>
<proteinExistence type="predicted"/>
<dbReference type="PANTHER" id="PTHR11365:SF23">
    <property type="entry name" value="HYPOTHETICAL 5-OXOPROLINASE (EUROFUNG)-RELATED"/>
    <property type="match status" value="1"/>
</dbReference>
<dbReference type="InterPro" id="IPR045079">
    <property type="entry name" value="Oxoprolinase-like"/>
</dbReference>
<evidence type="ECO:0000313" key="5">
    <source>
        <dbReference type="Proteomes" id="UP000697995"/>
    </source>
</evidence>
<dbReference type="Pfam" id="PF05378">
    <property type="entry name" value="Hydant_A_N"/>
    <property type="match status" value="1"/>
</dbReference>
<reference evidence="4 5" key="1">
    <citation type="journal article" date="2020" name="Microorganisms">
        <title>Osmotic Adaptation and Compatible Solute Biosynthesis of Phototrophic Bacteria as Revealed from Genome Analyses.</title>
        <authorList>
            <person name="Imhoff J.F."/>
            <person name="Rahn T."/>
            <person name="Kunzel S."/>
            <person name="Keller A."/>
            <person name="Neulinger S.C."/>
        </authorList>
    </citation>
    <scope>NUCLEOTIDE SEQUENCE [LARGE SCALE GENOMIC DNA]</scope>
    <source>
        <strain evidence="4 5">DSM 15382</strain>
    </source>
</reference>
<feature type="domain" description="Hydantoinase/oxoprolinase N-terminal" evidence="2">
    <location>
        <begin position="4"/>
        <end position="185"/>
    </location>
</feature>
<feature type="domain" description="Acetophenone carboxylase-like C-terminal" evidence="3">
    <location>
        <begin position="542"/>
        <end position="680"/>
    </location>
</feature>